<proteinExistence type="predicted"/>
<protein>
    <submittedName>
        <fullName evidence="1">Uncharacterized protein</fullName>
    </submittedName>
</protein>
<dbReference type="EMBL" id="FN654464">
    <property type="protein sequence ID" value="CBY33973.1"/>
    <property type="molecule type" value="Genomic_DNA"/>
</dbReference>
<organism evidence="1">
    <name type="scientific">Oikopleura dioica</name>
    <name type="common">Tunicate</name>
    <dbReference type="NCBI Taxonomy" id="34765"/>
    <lineage>
        <taxon>Eukaryota</taxon>
        <taxon>Metazoa</taxon>
        <taxon>Chordata</taxon>
        <taxon>Tunicata</taxon>
        <taxon>Appendicularia</taxon>
        <taxon>Copelata</taxon>
        <taxon>Oikopleuridae</taxon>
        <taxon>Oikopleura</taxon>
    </lineage>
</organism>
<name>E4YEN6_OIKDI</name>
<accession>E4YEN6</accession>
<gene>
    <name evidence="1" type="ORF">GSOID_T00021949001</name>
</gene>
<dbReference type="Proteomes" id="UP000011014">
    <property type="component" value="Unassembled WGS sequence"/>
</dbReference>
<evidence type="ECO:0000313" key="1">
    <source>
        <dbReference type="EMBL" id="CBY33973.1"/>
    </source>
</evidence>
<sequence length="131" mass="14239">MKRIPVQVYIRNDAADKSPPFQAQISIDESTGLINYYSKGDSREGEQYLRTVEITRKNNSFGISIKGGDRGTQLGSAPDLPTGQFLGSGQWAVGSSTVLPCTAPPNSMCSYSGQGEFWAVFRPVLDLFLKG</sequence>
<dbReference type="AlphaFoldDB" id="E4YEN6"/>
<reference evidence="1" key="1">
    <citation type="journal article" date="2010" name="Science">
        <title>Plasticity of animal genome architecture unmasked by rapid evolution of a pelagic tunicate.</title>
        <authorList>
            <person name="Denoeud F."/>
            <person name="Henriet S."/>
            <person name="Mungpakdee S."/>
            <person name="Aury J.M."/>
            <person name="Da Silva C."/>
            <person name="Brinkmann H."/>
            <person name="Mikhaleva J."/>
            <person name="Olsen L.C."/>
            <person name="Jubin C."/>
            <person name="Canestro C."/>
            <person name="Bouquet J.M."/>
            <person name="Danks G."/>
            <person name="Poulain J."/>
            <person name="Campsteijn C."/>
            <person name="Adamski M."/>
            <person name="Cross I."/>
            <person name="Yadetie F."/>
            <person name="Muffato M."/>
            <person name="Louis A."/>
            <person name="Butcher S."/>
            <person name="Tsagkogeorga G."/>
            <person name="Konrad A."/>
            <person name="Singh S."/>
            <person name="Jensen M.F."/>
            <person name="Cong E.H."/>
            <person name="Eikeseth-Otteraa H."/>
            <person name="Noel B."/>
            <person name="Anthouard V."/>
            <person name="Porcel B.M."/>
            <person name="Kachouri-Lafond R."/>
            <person name="Nishino A."/>
            <person name="Ugolini M."/>
            <person name="Chourrout P."/>
            <person name="Nishida H."/>
            <person name="Aasland R."/>
            <person name="Huzurbazar S."/>
            <person name="Westhof E."/>
            <person name="Delsuc F."/>
            <person name="Lehrach H."/>
            <person name="Reinhardt R."/>
            <person name="Weissenbach J."/>
            <person name="Roy S.W."/>
            <person name="Artiguenave F."/>
            <person name="Postlethwait J.H."/>
            <person name="Manak J.R."/>
            <person name="Thompson E.M."/>
            <person name="Jaillon O."/>
            <person name="Du Pasquier L."/>
            <person name="Boudinot P."/>
            <person name="Liberles D.A."/>
            <person name="Volff J.N."/>
            <person name="Philippe H."/>
            <person name="Lenhard B."/>
            <person name="Roest Crollius H."/>
            <person name="Wincker P."/>
            <person name="Chourrout D."/>
        </authorList>
    </citation>
    <scope>NUCLEOTIDE SEQUENCE [LARGE SCALE GENOMIC DNA]</scope>
</reference>